<evidence type="ECO:0000313" key="3">
    <source>
        <dbReference type="Proteomes" id="UP001433268"/>
    </source>
</evidence>
<organism evidence="2 3">
    <name type="scientific">Apiospora hydei</name>
    <dbReference type="NCBI Taxonomy" id="1337664"/>
    <lineage>
        <taxon>Eukaryota</taxon>
        <taxon>Fungi</taxon>
        <taxon>Dikarya</taxon>
        <taxon>Ascomycota</taxon>
        <taxon>Pezizomycotina</taxon>
        <taxon>Sordariomycetes</taxon>
        <taxon>Xylariomycetidae</taxon>
        <taxon>Amphisphaeriales</taxon>
        <taxon>Apiosporaceae</taxon>
        <taxon>Apiospora</taxon>
    </lineage>
</organism>
<reference evidence="2 3" key="1">
    <citation type="submission" date="2023-01" db="EMBL/GenBank/DDBJ databases">
        <title>Analysis of 21 Apiospora genomes using comparative genomics revels a genus with tremendous synthesis potential of carbohydrate active enzymes and secondary metabolites.</title>
        <authorList>
            <person name="Sorensen T."/>
        </authorList>
    </citation>
    <scope>NUCLEOTIDE SEQUENCE [LARGE SCALE GENOMIC DNA]</scope>
    <source>
        <strain evidence="2 3">CBS 114990</strain>
    </source>
</reference>
<protein>
    <submittedName>
        <fullName evidence="2">Uncharacterized protein</fullName>
    </submittedName>
</protein>
<name>A0ABR1V4J0_9PEZI</name>
<dbReference type="GeneID" id="92049106"/>
<evidence type="ECO:0000313" key="2">
    <source>
        <dbReference type="EMBL" id="KAK8064984.1"/>
    </source>
</evidence>
<gene>
    <name evidence="2" type="ORF">PG997_011731</name>
</gene>
<dbReference type="EMBL" id="JAQQWN010000009">
    <property type="protein sequence ID" value="KAK8064984.1"/>
    <property type="molecule type" value="Genomic_DNA"/>
</dbReference>
<keyword evidence="3" id="KW-1185">Reference proteome</keyword>
<dbReference type="RefSeq" id="XP_066661738.1">
    <property type="nucleotide sequence ID" value="XM_066816046.1"/>
</dbReference>
<comment type="caution">
    <text evidence="2">The sequence shown here is derived from an EMBL/GenBank/DDBJ whole genome shotgun (WGS) entry which is preliminary data.</text>
</comment>
<evidence type="ECO:0000256" key="1">
    <source>
        <dbReference type="SAM" id="MobiDB-lite"/>
    </source>
</evidence>
<sequence length="204" mass="22438">MGRELNNAMNKGFEDEKVHPGATEDESTARDNLEASQIMKGYRENKSSQGKVHGGVYSVSEIAYATAFVERYRQLWKDLIIRIIANADICVATPVAARQLANLDEQSFKPRIVWSDDVGRTTEAAGLAPFTFFPDAQLRILSGDLESEIVTPSVDGARKPEDSKVHFINRYALQLGTSILKRMERGGAPVSRLQVVHTDASSGA</sequence>
<proteinExistence type="predicted"/>
<accession>A0ABR1V4J0</accession>
<dbReference type="Proteomes" id="UP001433268">
    <property type="component" value="Unassembled WGS sequence"/>
</dbReference>
<feature type="region of interest" description="Disordered" evidence="1">
    <location>
        <begin position="1"/>
        <end position="31"/>
    </location>
</feature>